<comment type="caution">
    <text evidence="2">The sequence shown here is derived from an EMBL/GenBank/DDBJ whole genome shotgun (WGS) entry which is preliminary data.</text>
</comment>
<evidence type="ECO:0000256" key="1">
    <source>
        <dbReference type="SAM" id="MobiDB-lite"/>
    </source>
</evidence>
<feature type="compositionally biased region" description="Polar residues" evidence="1">
    <location>
        <begin position="520"/>
        <end position="530"/>
    </location>
</feature>
<organism evidence="2 3">
    <name type="scientific">Coprinopsis cinerea (strain Okayama-7 / 130 / ATCC MYA-4618 / FGSC 9003)</name>
    <name type="common">Inky cap fungus</name>
    <name type="synonym">Hormographiella aspergillata</name>
    <dbReference type="NCBI Taxonomy" id="240176"/>
    <lineage>
        <taxon>Eukaryota</taxon>
        <taxon>Fungi</taxon>
        <taxon>Dikarya</taxon>
        <taxon>Basidiomycota</taxon>
        <taxon>Agaricomycotina</taxon>
        <taxon>Agaricomycetes</taxon>
        <taxon>Agaricomycetidae</taxon>
        <taxon>Agaricales</taxon>
        <taxon>Agaricineae</taxon>
        <taxon>Psathyrellaceae</taxon>
        <taxon>Coprinopsis</taxon>
    </lineage>
</organism>
<protein>
    <submittedName>
        <fullName evidence="2">Uncharacterized protein</fullName>
    </submittedName>
</protein>
<evidence type="ECO:0000313" key="2">
    <source>
        <dbReference type="EMBL" id="EAU82616.2"/>
    </source>
</evidence>
<proteinExistence type="predicted"/>
<keyword evidence="3" id="KW-1185">Reference proteome</keyword>
<sequence length="564" mass="58114">MPEGSPARSPPPSSNADWRSSTHARGDAPADSMLFRTEVDAHDPFDESTLPTPIAREHPTHAQLNEEDRDRSTSDLSSLVTSPPLPALPSVTQSQPGVSSRSVTPVQQSPPTPPRAVRYSPAELAKALPSPPTAPPAGSSTSTSEYATPVAPTPPVTISFPSPRVGRFDVGEAGSVPSSVNSARTIVLADRSVDGEEQTSTSPPLPPLPSTPPATAGSSSLASRIATTPPPLASLRSEPSSFASRSSQLGSYGQGPSPLPSLPSSPSIPSLSQIYAPQDPKLDYEHNVVLLSPPSSRSESPFSVVSSVDGVGSPFVGFGALGLGNEGQGTSSTEAGARGMASPNAVFSVPASPSTPGSTTSNYISLPASNPGSPRLGGQPALTTSISPPNATIAESVYFDASYPHVASSTSPLVSSQSTEPTSPPSSNPFADPVTETSTTLPRPQSRSRSHSPALSSTPSTPRTALSAMESSLSDFESDLDNDVEREFTTLRSSTTIPARETSGSDVSPFASPRQPRPIANTSKNTTTTVQRRHQHDLEDDSGMISETDSLSSWASVGAGSGSN</sequence>
<dbReference type="EMBL" id="AACS02000005">
    <property type="protein sequence ID" value="EAU82616.2"/>
    <property type="molecule type" value="Genomic_DNA"/>
</dbReference>
<feature type="region of interest" description="Disordered" evidence="1">
    <location>
        <begin position="1"/>
        <end position="279"/>
    </location>
</feature>
<dbReference type="RefSeq" id="XP_001839183.2">
    <property type="nucleotide sequence ID" value="XM_001839131.2"/>
</dbReference>
<feature type="compositionally biased region" description="Low complexity" evidence="1">
    <location>
        <begin position="213"/>
        <end position="223"/>
    </location>
</feature>
<dbReference type="GeneID" id="6015791"/>
<feature type="compositionally biased region" description="Low complexity" evidence="1">
    <location>
        <begin position="74"/>
        <end position="92"/>
    </location>
</feature>
<feature type="compositionally biased region" description="Basic and acidic residues" evidence="1">
    <location>
        <begin position="55"/>
        <end position="73"/>
    </location>
</feature>
<dbReference type="Proteomes" id="UP000001861">
    <property type="component" value="Unassembled WGS sequence"/>
</dbReference>
<feature type="compositionally biased region" description="Polar residues" evidence="1">
    <location>
        <begin position="490"/>
        <end position="506"/>
    </location>
</feature>
<dbReference type="VEuPathDB" id="FungiDB:CC1G_07898"/>
<reference evidence="2 3" key="1">
    <citation type="journal article" date="2010" name="Proc. Natl. Acad. Sci. U.S.A.">
        <title>Insights into evolution of multicellular fungi from the assembled chromosomes of the mushroom Coprinopsis cinerea (Coprinus cinereus).</title>
        <authorList>
            <person name="Stajich J.E."/>
            <person name="Wilke S.K."/>
            <person name="Ahren D."/>
            <person name="Au C.H."/>
            <person name="Birren B.W."/>
            <person name="Borodovsky M."/>
            <person name="Burns C."/>
            <person name="Canback B."/>
            <person name="Casselton L.A."/>
            <person name="Cheng C.K."/>
            <person name="Deng J."/>
            <person name="Dietrich F.S."/>
            <person name="Fargo D.C."/>
            <person name="Farman M.L."/>
            <person name="Gathman A.C."/>
            <person name="Goldberg J."/>
            <person name="Guigo R."/>
            <person name="Hoegger P.J."/>
            <person name="Hooker J.B."/>
            <person name="Huggins A."/>
            <person name="James T.Y."/>
            <person name="Kamada T."/>
            <person name="Kilaru S."/>
            <person name="Kodira C."/>
            <person name="Kues U."/>
            <person name="Kupfer D."/>
            <person name="Kwan H.S."/>
            <person name="Lomsadze A."/>
            <person name="Li W."/>
            <person name="Lilly W.W."/>
            <person name="Ma L.J."/>
            <person name="Mackey A.J."/>
            <person name="Manning G."/>
            <person name="Martin F."/>
            <person name="Muraguchi H."/>
            <person name="Natvig D.O."/>
            <person name="Palmerini H."/>
            <person name="Ramesh M.A."/>
            <person name="Rehmeyer C.J."/>
            <person name="Roe B.A."/>
            <person name="Shenoy N."/>
            <person name="Stanke M."/>
            <person name="Ter-Hovhannisyan V."/>
            <person name="Tunlid A."/>
            <person name="Velagapudi R."/>
            <person name="Vision T.J."/>
            <person name="Zeng Q."/>
            <person name="Zolan M.E."/>
            <person name="Pukkila P.J."/>
        </authorList>
    </citation>
    <scope>NUCLEOTIDE SEQUENCE [LARGE SCALE GENOMIC DNA]</scope>
    <source>
        <strain evidence="3">Okayama-7 / 130 / ATCC MYA-4618 / FGSC 9003</strain>
    </source>
</reference>
<feature type="compositionally biased region" description="Low complexity" evidence="1">
    <location>
        <begin position="442"/>
        <end position="475"/>
    </location>
</feature>
<dbReference type="InParanoid" id="A8P6L9"/>
<feature type="compositionally biased region" description="Low complexity" evidence="1">
    <location>
        <begin position="233"/>
        <end position="247"/>
    </location>
</feature>
<evidence type="ECO:0000313" key="3">
    <source>
        <dbReference type="Proteomes" id="UP000001861"/>
    </source>
</evidence>
<gene>
    <name evidence="2" type="ORF">CC1G_07898</name>
</gene>
<accession>A8P6L9</accession>
<feature type="region of interest" description="Disordered" evidence="1">
    <location>
        <begin position="344"/>
        <end position="388"/>
    </location>
</feature>
<dbReference type="HOGENOM" id="CLU_483117_0_0_1"/>
<feature type="compositionally biased region" description="Low complexity" evidence="1">
    <location>
        <begin position="408"/>
        <end position="421"/>
    </location>
</feature>
<feature type="compositionally biased region" description="Low complexity" evidence="1">
    <location>
        <begin position="136"/>
        <end position="150"/>
    </location>
</feature>
<feature type="region of interest" description="Disordered" evidence="1">
    <location>
        <begin position="407"/>
        <end position="564"/>
    </location>
</feature>
<name>A8P6L9_COPC7</name>
<feature type="compositionally biased region" description="Low complexity" evidence="1">
    <location>
        <begin position="348"/>
        <end position="361"/>
    </location>
</feature>
<dbReference type="OMA" id="GPINTFS"/>
<dbReference type="AlphaFoldDB" id="A8P6L9"/>
<dbReference type="KEGG" id="cci:CC1G_07898"/>
<feature type="compositionally biased region" description="Polar residues" evidence="1">
    <location>
        <begin position="362"/>
        <end position="372"/>
    </location>
</feature>
<feature type="compositionally biased region" description="Pro residues" evidence="1">
    <location>
        <begin position="203"/>
        <end position="212"/>
    </location>
</feature>